<protein>
    <submittedName>
        <fullName evidence="1">Uncharacterized protein</fullName>
    </submittedName>
</protein>
<name>A0A059C4D7_EUCGR</name>
<accession>A0A059C4D7</accession>
<proteinExistence type="predicted"/>
<gene>
    <name evidence="1" type="ORF">EUGRSUZ_E01775</name>
</gene>
<sequence>MRQIPLTYTRPPRCTVAPPIFDHISWLLAPGRENFNLINLLGWGKTQPTDRSYSVSQQTITSYVETSPFIKDPHQKKFKSR</sequence>
<reference evidence="1" key="1">
    <citation type="submission" date="2013-07" db="EMBL/GenBank/DDBJ databases">
        <title>The genome of Eucalyptus grandis.</title>
        <authorList>
            <person name="Schmutz J."/>
            <person name="Hayes R."/>
            <person name="Myburg A."/>
            <person name="Tuskan G."/>
            <person name="Grattapaglia D."/>
            <person name="Rokhsar D.S."/>
        </authorList>
    </citation>
    <scope>NUCLEOTIDE SEQUENCE</scope>
    <source>
        <tissue evidence="1">Leaf extractions</tissue>
    </source>
</reference>
<dbReference type="Gramene" id="KCW73318">
    <property type="protein sequence ID" value="KCW73318"/>
    <property type="gene ID" value="EUGRSUZ_E01775"/>
</dbReference>
<dbReference type="EMBL" id="KK198757">
    <property type="protein sequence ID" value="KCW73318.1"/>
    <property type="molecule type" value="Genomic_DNA"/>
</dbReference>
<dbReference type="InParanoid" id="A0A059C4D7"/>
<organism evidence="1">
    <name type="scientific">Eucalyptus grandis</name>
    <name type="common">Flooded gum</name>
    <dbReference type="NCBI Taxonomy" id="71139"/>
    <lineage>
        <taxon>Eukaryota</taxon>
        <taxon>Viridiplantae</taxon>
        <taxon>Streptophyta</taxon>
        <taxon>Embryophyta</taxon>
        <taxon>Tracheophyta</taxon>
        <taxon>Spermatophyta</taxon>
        <taxon>Magnoliopsida</taxon>
        <taxon>eudicotyledons</taxon>
        <taxon>Gunneridae</taxon>
        <taxon>Pentapetalae</taxon>
        <taxon>rosids</taxon>
        <taxon>malvids</taxon>
        <taxon>Myrtales</taxon>
        <taxon>Myrtaceae</taxon>
        <taxon>Myrtoideae</taxon>
        <taxon>Eucalypteae</taxon>
        <taxon>Eucalyptus</taxon>
    </lineage>
</organism>
<dbReference type="AlphaFoldDB" id="A0A059C4D7"/>
<evidence type="ECO:0000313" key="1">
    <source>
        <dbReference type="EMBL" id="KCW73318.1"/>
    </source>
</evidence>